<feature type="region of interest" description="Disordered" evidence="1">
    <location>
        <begin position="236"/>
        <end position="285"/>
    </location>
</feature>
<evidence type="ECO:0000313" key="3">
    <source>
        <dbReference type="Proteomes" id="UP001219525"/>
    </source>
</evidence>
<name>A0AAD6VFH5_9AGAR</name>
<evidence type="ECO:0000256" key="1">
    <source>
        <dbReference type="SAM" id="MobiDB-lite"/>
    </source>
</evidence>
<feature type="compositionally biased region" description="Basic and acidic residues" evidence="1">
    <location>
        <begin position="130"/>
        <end position="154"/>
    </location>
</feature>
<feature type="compositionally biased region" description="Basic and acidic residues" evidence="1">
    <location>
        <begin position="598"/>
        <end position="609"/>
    </location>
</feature>
<sequence>MAGAGIAGTGTCTRRSRQRMPARSRMQTTTCGGGGVTVHQWMFHTPLAQNRHTAQSLYTWPAVPCVHACPLVTLSHKEQAKEIFRLHPSAGRASTVCARQRRTAVGNAKRDRPPAQGLPAVDHAPSLASERGKRPQPSDRQMPSRDLRLEESATRSRSWSPCMIVTISATASWAPSIVQTFRRRQVRVPVDAQGEEQARGVGVGVAATGKSGAARRPRGCKKRPARADVRGACAAARAGGRPRMGANEARRGDARLQRGRRVHREGRGRAAQDVQRAADDEQHDVTADRDADYAADVVNEATGAHACATRWTRACQLRTCAKKRVESAVRGEKRGAQPPNCVIPTAWPWLPGNCRRYRSTCMPRIAEFEITCEVLLRSIKRNESIQESSAEITQLSRRGGAIKFLERSWAAWFLACPAWSLLGASGHGTHVDGHSPQSCTMGMMLSRVVGDADFFPPGHGASPEAVQDIYLITWWGACQNVGMAMTKSACRTCSGYGAIIIMSGSSHLDLDDLLPVPWGPISGQVMGPVAHVPLLLHSIAGAMLWVGDIDLILECFLSDEVPTTLCGRRCGETTADSSSTRPQGVAIVVVSGVGGGGWRERSDRQRNHGDQCVNEYQSPKTEVSRFA</sequence>
<reference evidence="2" key="1">
    <citation type="submission" date="2023-03" db="EMBL/GenBank/DDBJ databases">
        <title>Massive genome expansion in bonnet fungi (Mycena s.s.) driven by repeated elements and novel gene families across ecological guilds.</title>
        <authorList>
            <consortium name="Lawrence Berkeley National Laboratory"/>
            <person name="Harder C.B."/>
            <person name="Miyauchi S."/>
            <person name="Viragh M."/>
            <person name="Kuo A."/>
            <person name="Thoen E."/>
            <person name="Andreopoulos B."/>
            <person name="Lu D."/>
            <person name="Skrede I."/>
            <person name="Drula E."/>
            <person name="Henrissat B."/>
            <person name="Morin E."/>
            <person name="Kohler A."/>
            <person name="Barry K."/>
            <person name="LaButti K."/>
            <person name="Morin E."/>
            <person name="Salamov A."/>
            <person name="Lipzen A."/>
            <person name="Mereny Z."/>
            <person name="Hegedus B."/>
            <person name="Baldrian P."/>
            <person name="Stursova M."/>
            <person name="Weitz H."/>
            <person name="Taylor A."/>
            <person name="Grigoriev I.V."/>
            <person name="Nagy L.G."/>
            <person name="Martin F."/>
            <person name="Kauserud H."/>
        </authorList>
    </citation>
    <scope>NUCLEOTIDE SEQUENCE</scope>
    <source>
        <strain evidence="2">9144</strain>
    </source>
</reference>
<keyword evidence="3" id="KW-1185">Reference proteome</keyword>
<gene>
    <name evidence="2" type="ORF">GGX14DRAFT_395903</name>
</gene>
<feature type="region of interest" description="Disordered" evidence="1">
    <location>
        <begin position="596"/>
        <end position="627"/>
    </location>
</feature>
<proteinExistence type="predicted"/>
<dbReference type="EMBL" id="JARJCW010000034">
    <property type="protein sequence ID" value="KAJ7208242.1"/>
    <property type="molecule type" value="Genomic_DNA"/>
</dbReference>
<dbReference type="Proteomes" id="UP001219525">
    <property type="component" value="Unassembled WGS sequence"/>
</dbReference>
<feature type="region of interest" description="Disordered" evidence="1">
    <location>
        <begin position="103"/>
        <end position="154"/>
    </location>
</feature>
<organism evidence="2 3">
    <name type="scientific">Mycena pura</name>
    <dbReference type="NCBI Taxonomy" id="153505"/>
    <lineage>
        <taxon>Eukaryota</taxon>
        <taxon>Fungi</taxon>
        <taxon>Dikarya</taxon>
        <taxon>Basidiomycota</taxon>
        <taxon>Agaricomycotina</taxon>
        <taxon>Agaricomycetes</taxon>
        <taxon>Agaricomycetidae</taxon>
        <taxon>Agaricales</taxon>
        <taxon>Marasmiineae</taxon>
        <taxon>Mycenaceae</taxon>
        <taxon>Mycena</taxon>
    </lineage>
</organism>
<feature type="compositionally biased region" description="Low complexity" evidence="1">
    <location>
        <begin position="236"/>
        <end position="246"/>
    </location>
</feature>
<feature type="compositionally biased region" description="Basic and acidic residues" evidence="1">
    <location>
        <begin position="265"/>
        <end position="285"/>
    </location>
</feature>
<accession>A0AAD6VFH5</accession>
<comment type="caution">
    <text evidence="2">The sequence shown here is derived from an EMBL/GenBank/DDBJ whole genome shotgun (WGS) entry which is preliminary data.</text>
</comment>
<dbReference type="AlphaFoldDB" id="A0AAD6VFH5"/>
<feature type="region of interest" description="Disordered" evidence="1">
    <location>
        <begin position="1"/>
        <end position="31"/>
    </location>
</feature>
<evidence type="ECO:0000313" key="2">
    <source>
        <dbReference type="EMBL" id="KAJ7208242.1"/>
    </source>
</evidence>
<protein>
    <submittedName>
        <fullName evidence="2">Uncharacterized protein</fullName>
    </submittedName>
</protein>